<organism evidence="1 2">
    <name type="scientific">Sesamum alatum</name>
    <dbReference type="NCBI Taxonomy" id="300844"/>
    <lineage>
        <taxon>Eukaryota</taxon>
        <taxon>Viridiplantae</taxon>
        <taxon>Streptophyta</taxon>
        <taxon>Embryophyta</taxon>
        <taxon>Tracheophyta</taxon>
        <taxon>Spermatophyta</taxon>
        <taxon>Magnoliopsida</taxon>
        <taxon>eudicotyledons</taxon>
        <taxon>Gunneridae</taxon>
        <taxon>Pentapetalae</taxon>
        <taxon>asterids</taxon>
        <taxon>lamiids</taxon>
        <taxon>Lamiales</taxon>
        <taxon>Pedaliaceae</taxon>
        <taxon>Sesamum</taxon>
    </lineage>
</organism>
<evidence type="ECO:0000313" key="2">
    <source>
        <dbReference type="Proteomes" id="UP001293254"/>
    </source>
</evidence>
<reference evidence="1" key="1">
    <citation type="submission" date="2020-06" db="EMBL/GenBank/DDBJ databases">
        <authorList>
            <person name="Li T."/>
            <person name="Hu X."/>
            <person name="Zhang T."/>
            <person name="Song X."/>
            <person name="Zhang H."/>
            <person name="Dai N."/>
            <person name="Sheng W."/>
            <person name="Hou X."/>
            <person name="Wei L."/>
        </authorList>
    </citation>
    <scope>NUCLEOTIDE SEQUENCE</scope>
    <source>
        <strain evidence="1">3651</strain>
        <tissue evidence="1">Leaf</tissue>
    </source>
</reference>
<proteinExistence type="predicted"/>
<dbReference type="Proteomes" id="UP001293254">
    <property type="component" value="Unassembled WGS sequence"/>
</dbReference>
<name>A0AAE1XRK5_9LAMI</name>
<evidence type="ECO:0000313" key="1">
    <source>
        <dbReference type="EMBL" id="KAK4416739.1"/>
    </source>
</evidence>
<comment type="caution">
    <text evidence="1">The sequence shown here is derived from an EMBL/GenBank/DDBJ whole genome shotgun (WGS) entry which is preliminary data.</text>
</comment>
<protein>
    <submittedName>
        <fullName evidence="1">Uncharacterized protein</fullName>
    </submittedName>
</protein>
<keyword evidence="2" id="KW-1185">Reference proteome</keyword>
<gene>
    <name evidence="1" type="ORF">Salat_2499400</name>
</gene>
<reference evidence="1" key="2">
    <citation type="journal article" date="2024" name="Plant">
        <title>Genomic evolution and insights into agronomic trait innovations of Sesamum species.</title>
        <authorList>
            <person name="Miao H."/>
            <person name="Wang L."/>
            <person name="Qu L."/>
            <person name="Liu H."/>
            <person name="Sun Y."/>
            <person name="Le M."/>
            <person name="Wang Q."/>
            <person name="Wei S."/>
            <person name="Zheng Y."/>
            <person name="Lin W."/>
            <person name="Duan Y."/>
            <person name="Cao H."/>
            <person name="Xiong S."/>
            <person name="Wang X."/>
            <person name="Wei L."/>
            <person name="Li C."/>
            <person name="Ma Q."/>
            <person name="Ju M."/>
            <person name="Zhao R."/>
            <person name="Li G."/>
            <person name="Mu C."/>
            <person name="Tian Q."/>
            <person name="Mei H."/>
            <person name="Zhang T."/>
            <person name="Gao T."/>
            <person name="Zhang H."/>
        </authorList>
    </citation>
    <scope>NUCLEOTIDE SEQUENCE</scope>
    <source>
        <strain evidence="1">3651</strain>
    </source>
</reference>
<dbReference type="EMBL" id="JACGWO010000010">
    <property type="protein sequence ID" value="KAK4416739.1"/>
    <property type="molecule type" value="Genomic_DNA"/>
</dbReference>
<accession>A0AAE1XRK5</accession>
<sequence length="207" mass="23149">MILHAECCGLQSPGKLASFVYYWASDTSLASVSGMSCFYLVENLRRSLCALGCGCKLLEDQLCMIRLWPFSRAIANKASKQKPHHYPVGKATKGLAGGVAVEQRCNSTHWHKRYHSRMGSSFVFRYLSRRICLSNGLLRMDNRGNQVAGIKLLQRSGKSQDSQKRLCSLLMLAESPISQEHNGEHDDDSVGTRRVVLIASSNGYWNY</sequence>
<dbReference type="AlphaFoldDB" id="A0AAE1XRK5"/>